<evidence type="ECO:0000313" key="2">
    <source>
        <dbReference type="Proteomes" id="UP001195624"/>
    </source>
</evidence>
<accession>A0ABS4P379</accession>
<evidence type="ECO:0000313" key="1">
    <source>
        <dbReference type="EMBL" id="MBP2167117.1"/>
    </source>
</evidence>
<name>A0ABS4P379_9GAMM</name>
<proteinExistence type="predicted"/>
<protein>
    <submittedName>
        <fullName evidence="1">Uncharacterized protein</fullName>
    </submittedName>
</protein>
<organism evidence="1 2">
    <name type="scientific">Winslowiella toletana</name>
    <dbReference type="NCBI Taxonomy" id="92490"/>
    <lineage>
        <taxon>Bacteria</taxon>
        <taxon>Pseudomonadati</taxon>
        <taxon>Pseudomonadota</taxon>
        <taxon>Gammaproteobacteria</taxon>
        <taxon>Enterobacterales</taxon>
        <taxon>Erwiniaceae</taxon>
        <taxon>Winslowiella</taxon>
    </lineage>
</organism>
<dbReference type="RefSeq" id="WP_209499435.1">
    <property type="nucleotide sequence ID" value="NZ_JAGGMQ010000001.1"/>
</dbReference>
<reference evidence="2" key="1">
    <citation type="submission" date="2023-07" db="EMBL/GenBank/DDBJ databases">
        <title>Genome mining of underrepresented organisms for secondary metabolites.</title>
        <authorList>
            <person name="D'Agostino P.M."/>
        </authorList>
    </citation>
    <scope>NUCLEOTIDE SEQUENCE [LARGE SCALE GENOMIC DNA]</scope>
    <source>
        <strain evidence="2">WS4403</strain>
    </source>
</reference>
<keyword evidence="2" id="KW-1185">Reference proteome</keyword>
<dbReference type="EMBL" id="JAGGMQ010000001">
    <property type="protein sequence ID" value="MBP2167117.1"/>
    <property type="molecule type" value="Genomic_DNA"/>
</dbReference>
<comment type="caution">
    <text evidence="1">The sequence shown here is derived from an EMBL/GenBank/DDBJ whole genome shotgun (WGS) entry which is preliminary data.</text>
</comment>
<gene>
    <name evidence="1" type="ORF">J2125_000309</name>
</gene>
<dbReference type="Proteomes" id="UP001195624">
    <property type="component" value="Unassembled WGS sequence"/>
</dbReference>
<sequence>MEKAVSGQLNVSGCLSAFPREGVSSSTIFSSLFCFQRPIQTDMHYPVRNTLWPLCALFSTAIQGLKGSHDL</sequence>